<dbReference type="OrthoDB" id="2910287at2759"/>
<accession>A0A0N1HD67</accession>
<evidence type="ECO:0008006" key="4">
    <source>
        <dbReference type="Google" id="ProtNLM"/>
    </source>
</evidence>
<evidence type="ECO:0000256" key="1">
    <source>
        <dbReference type="SAM" id="SignalP"/>
    </source>
</evidence>
<keyword evidence="3" id="KW-1185">Reference proteome</keyword>
<comment type="caution">
    <text evidence="2">The sequence shown here is derived from an EMBL/GenBank/DDBJ whole genome shotgun (WGS) entry which is preliminary data.</text>
</comment>
<sequence length="139" mass="15116">MLLPCITTGLAFLLPLTAAAPKKPSGMTYCTQANFTGICNNVLSAHITQGAGREVGFEKCMQFPYWTGSFAVGPWTECTLYPDYMCAKDLIVQTLRLGGNNNLTSVSDIGQKIHVQGNDTKGPWMAVKCVASDKYLWNS</sequence>
<name>A0A0N1HD67_9EURO</name>
<dbReference type="RefSeq" id="XP_018002458.1">
    <property type="nucleotide sequence ID" value="XM_018150266.1"/>
</dbReference>
<reference evidence="2 3" key="1">
    <citation type="submission" date="2015-06" db="EMBL/GenBank/DDBJ databases">
        <title>Draft genome of the ant-associated black yeast Phialophora attae CBS 131958.</title>
        <authorList>
            <person name="Moreno L.F."/>
            <person name="Stielow B.J."/>
            <person name="de Hoog S."/>
            <person name="Vicente V.A."/>
            <person name="Weiss V.A."/>
            <person name="de Vries M."/>
            <person name="Cruz L.M."/>
            <person name="Souza E.M."/>
        </authorList>
    </citation>
    <scope>NUCLEOTIDE SEQUENCE [LARGE SCALE GENOMIC DNA]</scope>
    <source>
        <strain evidence="2 3">CBS 131958</strain>
    </source>
</reference>
<gene>
    <name evidence="2" type="ORF">AB675_9706</name>
</gene>
<dbReference type="GeneID" id="28742146"/>
<organism evidence="2 3">
    <name type="scientific">Cyphellophora attinorum</name>
    <dbReference type="NCBI Taxonomy" id="1664694"/>
    <lineage>
        <taxon>Eukaryota</taxon>
        <taxon>Fungi</taxon>
        <taxon>Dikarya</taxon>
        <taxon>Ascomycota</taxon>
        <taxon>Pezizomycotina</taxon>
        <taxon>Eurotiomycetes</taxon>
        <taxon>Chaetothyriomycetidae</taxon>
        <taxon>Chaetothyriales</taxon>
        <taxon>Cyphellophoraceae</taxon>
        <taxon>Cyphellophora</taxon>
    </lineage>
</organism>
<feature type="signal peptide" evidence="1">
    <location>
        <begin position="1"/>
        <end position="19"/>
    </location>
</feature>
<keyword evidence="1" id="KW-0732">Signal</keyword>
<proteinExistence type="predicted"/>
<dbReference type="VEuPathDB" id="FungiDB:AB675_9706"/>
<feature type="chain" id="PRO_5005873200" description="Ecp2 effector protein domain-containing protein" evidence="1">
    <location>
        <begin position="20"/>
        <end position="139"/>
    </location>
</feature>
<dbReference type="Proteomes" id="UP000038010">
    <property type="component" value="Unassembled WGS sequence"/>
</dbReference>
<evidence type="ECO:0000313" key="2">
    <source>
        <dbReference type="EMBL" id="KPI42495.1"/>
    </source>
</evidence>
<dbReference type="AlphaFoldDB" id="A0A0N1HD67"/>
<dbReference type="EMBL" id="LFJN01000007">
    <property type="protein sequence ID" value="KPI42495.1"/>
    <property type="molecule type" value="Genomic_DNA"/>
</dbReference>
<protein>
    <recommendedName>
        <fullName evidence="4">Ecp2 effector protein domain-containing protein</fullName>
    </recommendedName>
</protein>
<evidence type="ECO:0000313" key="3">
    <source>
        <dbReference type="Proteomes" id="UP000038010"/>
    </source>
</evidence>